<dbReference type="GO" id="GO:0009435">
    <property type="term" value="P:NAD+ biosynthetic process"/>
    <property type="evidence" value="ECO:0007669"/>
    <property type="project" value="UniProtKB-UniRule"/>
</dbReference>
<dbReference type="NCBIfam" id="TIGR00125">
    <property type="entry name" value="cyt_tran_rel"/>
    <property type="match status" value="1"/>
</dbReference>
<evidence type="ECO:0000256" key="5">
    <source>
        <dbReference type="ARBA" id="ARBA00022695"/>
    </source>
</evidence>
<evidence type="ECO:0000313" key="12">
    <source>
        <dbReference type="EMBL" id="MCC2165513.1"/>
    </source>
</evidence>
<dbReference type="CDD" id="cd02165">
    <property type="entry name" value="NMNAT"/>
    <property type="match status" value="1"/>
</dbReference>
<evidence type="ECO:0000256" key="6">
    <source>
        <dbReference type="ARBA" id="ARBA00022741"/>
    </source>
</evidence>
<evidence type="ECO:0000256" key="10">
    <source>
        <dbReference type="HAMAP-Rule" id="MF_00244"/>
    </source>
</evidence>
<organism evidence="12 13">
    <name type="scientific">Brotaphodocola catenula</name>
    <dbReference type="NCBI Taxonomy" id="2885361"/>
    <lineage>
        <taxon>Bacteria</taxon>
        <taxon>Bacillati</taxon>
        <taxon>Bacillota</taxon>
        <taxon>Clostridia</taxon>
        <taxon>Lachnospirales</taxon>
        <taxon>Lachnospiraceae</taxon>
        <taxon>Brotaphodocola</taxon>
    </lineage>
</organism>
<dbReference type="EC" id="2.7.7.18" evidence="10"/>
<keyword evidence="13" id="KW-1185">Reference proteome</keyword>
<reference evidence="12" key="1">
    <citation type="submission" date="2021-10" db="EMBL/GenBank/DDBJ databases">
        <title>Anaerobic single-cell dispensing facilitates the cultivation of human gut bacteria.</title>
        <authorList>
            <person name="Afrizal A."/>
        </authorList>
    </citation>
    <scope>NUCLEOTIDE SEQUENCE</scope>
    <source>
        <strain evidence="12">CLA-AA-H274</strain>
    </source>
</reference>
<evidence type="ECO:0000256" key="7">
    <source>
        <dbReference type="ARBA" id="ARBA00022840"/>
    </source>
</evidence>
<feature type="domain" description="Cytidyltransferase-like" evidence="11">
    <location>
        <begin position="6"/>
        <end position="175"/>
    </location>
</feature>
<dbReference type="SUPFAM" id="SSF52374">
    <property type="entry name" value="Nucleotidylyl transferase"/>
    <property type="match status" value="1"/>
</dbReference>
<comment type="catalytic activity">
    <reaction evidence="9 10">
        <text>nicotinate beta-D-ribonucleotide + ATP + H(+) = deamido-NAD(+) + diphosphate</text>
        <dbReference type="Rhea" id="RHEA:22860"/>
        <dbReference type="ChEBI" id="CHEBI:15378"/>
        <dbReference type="ChEBI" id="CHEBI:30616"/>
        <dbReference type="ChEBI" id="CHEBI:33019"/>
        <dbReference type="ChEBI" id="CHEBI:57502"/>
        <dbReference type="ChEBI" id="CHEBI:58437"/>
        <dbReference type="EC" id="2.7.7.18"/>
    </reaction>
</comment>
<dbReference type="NCBIfam" id="TIGR00482">
    <property type="entry name" value="nicotinate (nicotinamide) nucleotide adenylyltransferase"/>
    <property type="match status" value="1"/>
</dbReference>
<protein>
    <recommendedName>
        <fullName evidence="10">Probable nicotinate-nucleotide adenylyltransferase</fullName>
        <ecNumber evidence="10">2.7.7.18</ecNumber>
    </recommendedName>
    <alternativeName>
        <fullName evidence="10">Deamido-NAD(+) diphosphorylase</fullName>
    </alternativeName>
    <alternativeName>
        <fullName evidence="10">Deamido-NAD(+) pyrophosphorylase</fullName>
    </alternativeName>
    <alternativeName>
        <fullName evidence="10">Nicotinate mononucleotide adenylyltransferase</fullName>
        <shortName evidence="10">NaMN adenylyltransferase</shortName>
    </alternativeName>
</protein>
<evidence type="ECO:0000259" key="11">
    <source>
        <dbReference type="Pfam" id="PF01467"/>
    </source>
</evidence>
<gene>
    <name evidence="10 12" type="primary">nadD</name>
    <name evidence="12" type="ORF">LKD32_11630</name>
</gene>
<dbReference type="GO" id="GO:0005524">
    <property type="term" value="F:ATP binding"/>
    <property type="evidence" value="ECO:0007669"/>
    <property type="project" value="UniProtKB-KW"/>
</dbReference>
<dbReference type="InterPro" id="IPR005248">
    <property type="entry name" value="NadD/NMNAT"/>
</dbReference>
<dbReference type="InterPro" id="IPR004821">
    <property type="entry name" value="Cyt_trans-like"/>
</dbReference>
<evidence type="ECO:0000256" key="3">
    <source>
        <dbReference type="ARBA" id="ARBA00022642"/>
    </source>
</evidence>
<keyword evidence="8 10" id="KW-0520">NAD</keyword>
<dbReference type="PANTHER" id="PTHR39321:SF3">
    <property type="entry name" value="PHOSPHOPANTETHEINE ADENYLYLTRANSFERASE"/>
    <property type="match status" value="1"/>
</dbReference>
<keyword evidence="3 10" id="KW-0662">Pyridine nucleotide biosynthesis</keyword>
<keyword evidence="6 10" id="KW-0547">Nucleotide-binding</keyword>
<evidence type="ECO:0000256" key="9">
    <source>
        <dbReference type="ARBA" id="ARBA00048721"/>
    </source>
</evidence>
<comment type="caution">
    <text evidence="12">The sequence shown here is derived from an EMBL/GenBank/DDBJ whole genome shotgun (WGS) entry which is preliminary data.</text>
</comment>
<comment type="function">
    <text evidence="1 10">Catalyzes the reversible adenylation of nicotinate mononucleotide (NaMN) to nicotinic acid adenine dinucleotide (NaAD).</text>
</comment>
<evidence type="ECO:0000313" key="13">
    <source>
        <dbReference type="Proteomes" id="UP001198962"/>
    </source>
</evidence>
<dbReference type="GO" id="GO:0004515">
    <property type="term" value="F:nicotinate-nucleotide adenylyltransferase activity"/>
    <property type="evidence" value="ECO:0007669"/>
    <property type="project" value="UniProtKB-UniRule"/>
</dbReference>
<evidence type="ECO:0000256" key="2">
    <source>
        <dbReference type="ARBA" id="ARBA00005019"/>
    </source>
</evidence>
<dbReference type="PANTHER" id="PTHR39321">
    <property type="entry name" value="NICOTINATE-NUCLEOTIDE ADENYLYLTRANSFERASE-RELATED"/>
    <property type="match status" value="1"/>
</dbReference>
<evidence type="ECO:0000256" key="1">
    <source>
        <dbReference type="ARBA" id="ARBA00002324"/>
    </source>
</evidence>
<proteinExistence type="inferred from homology"/>
<accession>A0AAE3DLX4</accession>
<dbReference type="HAMAP" id="MF_00244">
    <property type="entry name" value="NaMN_adenylyltr"/>
    <property type="match status" value="1"/>
</dbReference>
<keyword evidence="5 10" id="KW-0548">Nucleotidyltransferase</keyword>
<dbReference type="AlphaFoldDB" id="A0AAE3DLX4"/>
<dbReference type="NCBIfam" id="NF000840">
    <property type="entry name" value="PRK00071.1-3"/>
    <property type="match status" value="1"/>
</dbReference>
<keyword evidence="7 10" id="KW-0067">ATP-binding</keyword>
<dbReference type="Pfam" id="PF01467">
    <property type="entry name" value="CTP_transf_like"/>
    <property type="match status" value="1"/>
</dbReference>
<keyword evidence="4 10" id="KW-0808">Transferase</keyword>
<dbReference type="RefSeq" id="WP_308451804.1">
    <property type="nucleotide sequence ID" value="NZ_JAJEPU010000038.1"/>
</dbReference>
<dbReference type="Proteomes" id="UP001198962">
    <property type="component" value="Unassembled WGS sequence"/>
</dbReference>
<evidence type="ECO:0000256" key="8">
    <source>
        <dbReference type="ARBA" id="ARBA00023027"/>
    </source>
</evidence>
<dbReference type="InterPro" id="IPR014729">
    <property type="entry name" value="Rossmann-like_a/b/a_fold"/>
</dbReference>
<comment type="similarity">
    <text evidence="10">Belongs to the NadD family.</text>
</comment>
<dbReference type="EMBL" id="JAJEPU010000038">
    <property type="protein sequence ID" value="MCC2165513.1"/>
    <property type="molecule type" value="Genomic_DNA"/>
</dbReference>
<comment type="pathway">
    <text evidence="2 10">Cofactor biosynthesis; NAD(+) biosynthesis; deamido-NAD(+) from nicotinate D-ribonucleotide: step 1/1.</text>
</comment>
<evidence type="ECO:0000256" key="4">
    <source>
        <dbReference type="ARBA" id="ARBA00022679"/>
    </source>
</evidence>
<name>A0AAE3DLX4_9FIRM</name>
<sequence length="209" mass="24622">MADIGIMGGTFDPIHNGHLLLGEQAYREYGLAEVWFMPSGDPPHKTDHRVTPATDRCAMVRLAIQDRPYFRFSDFEVMRTGKTYTAQTLRLLREQYPQHRFFFIIGADSLYEIEHWYHPESVMAQTILLVANREYEKNHREIQDQIRFLKAHYEHADIRLLHCAEMDVSSCELRRWEADGQPIQNFVPGSVNDYIEEHGLYHPKRRETT</sequence>
<dbReference type="Gene3D" id="3.40.50.620">
    <property type="entry name" value="HUPs"/>
    <property type="match status" value="1"/>
</dbReference>